<keyword evidence="3 6" id="KW-0812">Transmembrane</keyword>
<dbReference type="GO" id="GO:0005886">
    <property type="term" value="C:plasma membrane"/>
    <property type="evidence" value="ECO:0007669"/>
    <property type="project" value="UniProtKB-SubCell"/>
</dbReference>
<feature type="transmembrane region" description="Helical" evidence="6">
    <location>
        <begin position="267"/>
        <end position="285"/>
    </location>
</feature>
<feature type="transmembrane region" description="Helical" evidence="6">
    <location>
        <begin position="121"/>
        <end position="141"/>
    </location>
</feature>
<dbReference type="CDD" id="cd06579">
    <property type="entry name" value="TM_PBP1_transp_AraH_like"/>
    <property type="match status" value="1"/>
</dbReference>
<feature type="transmembrane region" description="Helical" evidence="6">
    <location>
        <begin position="55"/>
        <end position="76"/>
    </location>
</feature>
<evidence type="ECO:0000256" key="6">
    <source>
        <dbReference type="SAM" id="Phobius"/>
    </source>
</evidence>
<keyword evidence="2" id="KW-1003">Cell membrane</keyword>
<feature type="transmembrane region" description="Helical" evidence="6">
    <location>
        <begin position="83"/>
        <end position="101"/>
    </location>
</feature>
<feature type="transmembrane region" description="Helical" evidence="6">
    <location>
        <begin position="191"/>
        <end position="210"/>
    </location>
</feature>
<evidence type="ECO:0000256" key="3">
    <source>
        <dbReference type="ARBA" id="ARBA00022692"/>
    </source>
</evidence>
<dbReference type="Pfam" id="PF02653">
    <property type="entry name" value="BPD_transp_2"/>
    <property type="match status" value="1"/>
</dbReference>
<dbReference type="OrthoDB" id="3468954at2"/>
<reference evidence="7 8" key="1">
    <citation type="submission" date="2018-10" db="EMBL/GenBank/DDBJ databases">
        <title>Relationship between Morphology and Antimicrobial Activity in Streptomyces.</title>
        <authorList>
            <person name="Kang H.J."/>
            <person name="Kim S.B."/>
        </authorList>
    </citation>
    <scope>NUCLEOTIDE SEQUENCE [LARGE SCALE GENOMIC DNA]</scope>
    <source>
        <strain evidence="7 8">BH38</strain>
    </source>
</reference>
<feature type="transmembrane region" description="Helical" evidence="6">
    <location>
        <begin position="236"/>
        <end position="255"/>
    </location>
</feature>
<keyword evidence="5 6" id="KW-0472">Membrane</keyword>
<dbReference type="PANTHER" id="PTHR32196">
    <property type="entry name" value="ABC TRANSPORTER PERMEASE PROTEIN YPHD-RELATED-RELATED"/>
    <property type="match status" value="1"/>
</dbReference>
<proteinExistence type="predicted"/>
<keyword evidence="4 6" id="KW-1133">Transmembrane helix</keyword>
<keyword evidence="8" id="KW-1185">Reference proteome</keyword>
<accession>A0A387HJ44</accession>
<name>A0A387HJ44_9ACTN</name>
<evidence type="ECO:0000256" key="1">
    <source>
        <dbReference type="ARBA" id="ARBA00004651"/>
    </source>
</evidence>
<dbReference type="GO" id="GO:0022857">
    <property type="term" value="F:transmembrane transporter activity"/>
    <property type="evidence" value="ECO:0007669"/>
    <property type="project" value="InterPro"/>
</dbReference>
<dbReference type="EMBL" id="CP032698">
    <property type="protein sequence ID" value="AYG83886.1"/>
    <property type="molecule type" value="Genomic_DNA"/>
</dbReference>
<protein>
    <submittedName>
        <fullName evidence="7">Ribose import permease protein RbsC</fullName>
    </submittedName>
</protein>
<evidence type="ECO:0000313" key="7">
    <source>
        <dbReference type="EMBL" id="AYG83886.1"/>
    </source>
</evidence>
<feature type="transmembrane region" description="Helical" evidence="6">
    <location>
        <begin position="29"/>
        <end position="49"/>
    </location>
</feature>
<gene>
    <name evidence="7" type="primary">rbsC</name>
    <name evidence="7" type="ORF">DWB77_06088</name>
</gene>
<evidence type="ECO:0000313" key="8">
    <source>
        <dbReference type="Proteomes" id="UP000271554"/>
    </source>
</evidence>
<evidence type="ECO:0000256" key="2">
    <source>
        <dbReference type="ARBA" id="ARBA00022475"/>
    </source>
</evidence>
<comment type="subcellular location">
    <subcellularLocation>
        <location evidence="1">Cell membrane</location>
        <topology evidence="1">Multi-pass membrane protein</topology>
    </subcellularLocation>
</comment>
<feature type="transmembrane region" description="Helical" evidence="6">
    <location>
        <begin position="148"/>
        <end position="171"/>
    </location>
</feature>
<feature type="transmembrane region" description="Helical" evidence="6">
    <location>
        <begin position="292"/>
        <end position="311"/>
    </location>
</feature>
<organism evidence="7 8">
    <name type="scientific">Streptomyces hundungensis</name>
    <dbReference type="NCBI Taxonomy" id="1077946"/>
    <lineage>
        <taxon>Bacteria</taxon>
        <taxon>Bacillati</taxon>
        <taxon>Actinomycetota</taxon>
        <taxon>Actinomycetes</taxon>
        <taxon>Kitasatosporales</taxon>
        <taxon>Streptomycetaceae</taxon>
        <taxon>Streptomyces</taxon>
    </lineage>
</organism>
<evidence type="ECO:0000256" key="5">
    <source>
        <dbReference type="ARBA" id="ARBA00023136"/>
    </source>
</evidence>
<feature type="transmembrane region" description="Helical" evidence="6">
    <location>
        <begin position="317"/>
        <end position="337"/>
    </location>
</feature>
<dbReference type="KEGG" id="shun:DWB77_06088"/>
<evidence type="ECO:0000256" key="4">
    <source>
        <dbReference type="ARBA" id="ARBA00022989"/>
    </source>
</evidence>
<dbReference type="InterPro" id="IPR001851">
    <property type="entry name" value="ABC_transp_permease"/>
</dbReference>
<dbReference type="Proteomes" id="UP000271554">
    <property type="component" value="Chromosome"/>
</dbReference>
<dbReference type="AlphaFoldDB" id="A0A387HJ44"/>
<sequence length="343" mass="35812">MADTVTEAPAGMRDTSPLGRFSHIRWSDFSLVPVILVLVVIGFVVSPVFLTSDNLISVIQQSSELSLLVLGQALILICGRMDLSLESTIGIAPVIAMWLVLPSSAGAGRFTGVGLLPGWTAIPVCLLVGLAIGAFNGFLMLRLNVNGFIATLGMLTMLRGLHIGITGGRSIIDMPPSFRYLGMTDWLGVPAAVWICLALFAMGGAALAWLRHGRSLYAIGGNPEAARAGGIRVDRVTWTVLAVGGLLAAFAGILYTGHYGSVAANQGNGWIFQVFAAAVIGGISLKGGRGTLFGALTGVLTLQLVVNVMTLGGVPALWNQFLNGAIIIVALVISRFASGEKQD</sequence>